<organism evidence="4 5">
    <name type="scientific">Arcicella aquatica</name>
    <dbReference type="NCBI Taxonomy" id="217141"/>
    <lineage>
        <taxon>Bacteria</taxon>
        <taxon>Pseudomonadati</taxon>
        <taxon>Bacteroidota</taxon>
        <taxon>Cytophagia</taxon>
        <taxon>Cytophagales</taxon>
        <taxon>Flectobacillaceae</taxon>
        <taxon>Arcicella</taxon>
    </lineage>
</organism>
<protein>
    <submittedName>
        <fullName evidence="4">IS110 family transposase</fullName>
    </submittedName>
</protein>
<comment type="caution">
    <text evidence="4">The sequence shown here is derived from an EMBL/GenBank/DDBJ whole genome shotgun (WGS) entry which is preliminary data.</text>
</comment>
<evidence type="ECO:0000259" key="2">
    <source>
        <dbReference type="Pfam" id="PF01548"/>
    </source>
</evidence>
<feature type="domain" description="Transposase IS110-like N-terminal" evidence="2">
    <location>
        <begin position="16"/>
        <end position="173"/>
    </location>
</feature>
<evidence type="ECO:0000313" key="5">
    <source>
        <dbReference type="Proteomes" id="UP001304671"/>
    </source>
</evidence>
<sequence length="369" mass="41951">MSKQLQTSATLLRYCVGIDVSKDTLQICVSVIDSHGKVTIKGTCKVNNKVTCFDSLLSWVKKHCKDVSLPIRFVMESTGVYHEQIAWYLFQNDLAVSIVLPNKAKHYLKSLGHKSKNDKIDAKGLSQMGLEQTLTLWQPLSKTIYSLRMLTRQHQRLQELKTQSENQKHAILHSQISDKFIIKQLDKLIKLYEQQIQQVGQEIEKLLAKDQVLKTKIEKICKIKGLALLSVSTLVAETNGFDGFENIRQLVSFAGYDVVENQSGKRAGKTKISKKGNSRIRRILFLPAFNAVRYGEPSCQALFKRVFERTQIKMKGYVAVQKKLLTLSFAIWKSNEEYNPMHYANNVKELESETKKIVPTSGTTQDVPA</sequence>
<proteinExistence type="predicted"/>
<keyword evidence="5" id="KW-1185">Reference proteome</keyword>
<evidence type="ECO:0000259" key="3">
    <source>
        <dbReference type="Pfam" id="PF02371"/>
    </source>
</evidence>
<dbReference type="Proteomes" id="UP001304671">
    <property type="component" value="Unassembled WGS sequence"/>
</dbReference>
<dbReference type="InterPro" id="IPR003346">
    <property type="entry name" value="Transposase_20"/>
</dbReference>
<dbReference type="PANTHER" id="PTHR33055:SF3">
    <property type="entry name" value="PUTATIVE TRANSPOSASE FOR IS117-RELATED"/>
    <property type="match status" value="1"/>
</dbReference>
<dbReference type="Pfam" id="PF01548">
    <property type="entry name" value="DEDD_Tnp_IS110"/>
    <property type="match status" value="1"/>
</dbReference>
<dbReference type="EMBL" id="JAYFUL010000001">
    <property type="protein sequence ID" value="MEA5256468.1"/>
    <property type="molecule type" value="Genomic_DNA"/>
</dbReference>
<dbReference type="RefSeq" id="WP_323246256.1">
    <property type="nucleotide sequence ID" value="NZ_JAYFUL010000001.1"/>
</dbReference>
<keyword evidence="1" id="KW-0175">Coiled coil</keyword>
<reference evidence="4 5" key="1">
    <citation type="submission" date="2023-12" db="EMBL/GenBank/DDBJ databases">
        <title>Novel species of the genus Arcicella isolated from rivers.</title>
        <authorList>
            <person name="Lu H."/>
        </authorList>
    </citation>
    <scope>NUCLEOTIDE SEQUENCE [LARGE SCALE GENOMIC DNA]</scope>
    <source>
        <strain evidence="4 5">LMG 21963</strain>
    </source>
</reference>
<feature type="coiled-coil region" evidence="1">
    <location>
        <begin position="147"/>
        <end position="209"/>
    </location>
</feature>
<gene>
    <name evidence="4" type="ORF">VB264_01660</name>
</gene>
<accession>A0ABU5QHE2</accession>
<evidence type="ECO:0000313" key="4">
    <source>
        <dbReference type="EMBL" id="MEA5256468.1"/>
    </source>
</evidence>
<evidence type="ECO:0000256" key="1">
    <source>
        <dbReference type="SAM" id="Coils"/>
    </source>
</evidence>
<dbReference type="InterPro" id="IPR047650">
    <property type="entry name" value="Transpos_IS110"/>
</dbReference>
<name>A0ABU5QHE2_9BACT</name>
<dbReference type="PANTHER" id="PTHR33055">
    <property type="entry name" value="TRANSPOSASE FOR INSERTION SEQUENCE ELEMENT IS1111A"/>
    <property type="match status" value="1"/>
</dbReference>
<dbReference type="InterPro" id="IPR002525">
    <property type="entry name" value="Transp_IS110-like_N"/>
</dbReference>
<dbReference type="NCBIfam" id="NF033542">
    <property type="entry name" value="transpos_IS110"/>
    <property type="match status" value="1"/>
</dbReference>
<feature type="domain" description="Transposase IS116/IS110/IS902 C-terminal" evidence="3">
    <location>
        <begin position="219"/>
        <end position="301"/>
    </location>
</feature>
<dbReference type="Pfam" id="PF02371">
    <property type="entry name" value="Transposase_20"/>
    <property type="match status" value="1"/>
</dbReference>